<dbReference type="PANTHER" id="PTHR14237">
    <property type="entry name" value="MOLYBDOPTERIN COFACTOR SULFURASE MOSC"/>
    <property type="match status" value="1"/>
</dbReference>
<protein>
    <submittedName>
        <fullName evidence="2">MOSC domain-containing protein</fullName>
    </submittedName>
</protein>
<organism evidence="2 3">
    <name type="scientific">Neolewinella aurantiaca</name>
    <dbReference type="NCBI Taxonomy" id="2602767"/>
    <lineage>
        <taxon>Bacteria</taxon>
        <taxon>Pseudomonadati</taxon>
        <taxon>Bacteroidota</taxon>
        <taxon>Saprospiria</taxon>
        <taxon>Saprospirales</taxon>
        <taxon>Lewinellaceae</taxon>
        <taxon>Neolewinella</taxon>
    </lineage>
</organism>
<dbReference type="InterPro" id="IPR005302">
    <property type="entry name" value="MoCF_Sase_C"/>
</dbReference>
<dbReference type="OrthoDB" id="581532at2"/>
<keyword evidence="3" id="KW-1185">Reference proteome</keyword>
<evidence type="ECO:0000313" key="3">
    <source>
        <dbReference type="Proteomes" id="UP000321907"/>
    </source>
</evidence>
<dbReference type="InterPro" id="IPR011037">
    <property type="entry name" value="Pyrv_Knase-like_insert_dom_sf"/>
</dbReference>
<name>A0A5C7F4Z3_9BACT</name>
<reference evidence="2 3" key="1">
    <citation type="submission" date="2019-08" db="EMBL/GenBank/DDBJ databases">
        <title>Lewinella sp. strain SSH13 Genome sequencing and assembly.</title>
        <authorList>
            <person name="Kim I."/>
        </authorList>
    </citation>
    <scope>NUCLEOTIDE SEQUENCE [LARGE SCALE GENOMIC DNA]</scope>
    <source>
        <strain evidence="2 3">SSH13</strain>
    </source>
</reference>
<dbReference type="InterPro" id="IPR005303">
    <property type="entry name" value="MOCOS_middle"/>
</dbReference>
<proteinExistence type="predicted"/>
<dbReference type="RefSeq" id="WP_147932844.1">
    <property type="nucleotide sequence ID" value="NZ_VOXD01000057.1"/>
</dbReference>
<dbReference type="EMBL" id="VOXD01000057">
    <property type="protein sequence ID" value="TXF83700.1"/>
    <property type="molecule type" value="Genomic_DNA"/>
</dbReference>
<dbReference type="Pfam" id="PF03476">
    <property type="entry name" value="MOSC_N"/>
    <property type="match status" value="1"/>
</dbReference>
<evidence type="ECO:0000313" key="2">
    <source>
        <dbReference type="EMBL" id="TXF83700.1"/>
    </source>
</evidence>
<dbReference type="Pfam" id="PF03473">
    <property type="entry name" value="MOSC"/>
    <property type="match status" value="1"/>
</dbReference>
<dbReference type="SUPFAM" id="SSF141673">
    <property type="entry name" value="MOSC N-terminal domain-like"/>
    <property type="match status" value="1"/>
</dbReference>
<sequence>MHIHQLYRYPVKSLGGQSVASLQPEIRGFADDRRWMFIEPNGQFISRRAVPTMCEFAAEVHDDELCFVRISDGSILGAVAGARNGEKQVDVTVWDDSLTATLIEDAGIPAIATGLGIPGARLVYMTSEDHRPVDARFAKDGEEVSFADGFPYLVTSTASLDDLSGRVGENLDERRFRPNIIVKNDVPFDEDNWTGLKIGTHRFRLPKPCARCIMITQEPDTGARNLRVLAELSAYRKVGNKVMFGMNACWEGGVDHVKVGDPVSVEDR</sequence>
<feature type="domain" description="MOSC" evidence="1">
    <location>
        <begin position="120"/>
        <end position="266"/>
    </location>
</feature>
<dbReference type="GO" id="GO:0030170">
    <property type="term" value="F:pyridoxal phosphate binding"/>
    <property type="evidence" value="ECO:0007669"/>
    <property type="project" value="InterPro"/>
</dbReference>
<accession>A0A5C7F4Z3</accession>
<dbReference type="SUPFAM" id="SSF50800">
    <property type="entry name" value="PK beta-barrel domain-like"/>
    <property type="match status" value="1"/>
</dbReference>
<dbReference type="Proteomes" id="UP000321907">
    <property type="component" value="Unassembled WGS sequence"/>
</dbReference>
<dbReference type="GO" id="GO:0030151">
    <property type="term" value="F:molybdenum ion binding"/>
    <property type="evidence" value="ECO:0007669"/>
    <property type="project" value="InterPro"/>
</dbReference>
<comment type="caution">
    <text evidence="2">The sequence shown here is derived from an EMBL/GenBank/DDBJ whole genome shotgun (WGS) entry which is preliminary data.</text>
</comment>
<evidence type="ECO:0000259" key="1">
    <source>
        <dbReference type="PROSITE" id="PS51340"/>
    </source>
</evidence>
<dbReference type="AlphaFoldDB" id="A0A5C7F4Z3"/>
<dbReference type="PANTHER" id="PTHR14237:SF19">
    <property type="entry name" value="MITOCHONDRIAL AMIDOXIME REDUCING COMPONENT 1"/>
    <property type="match status" value="1"/>
</dbReference>
<dbReference type="GO" id="GO:0003824">
    <property type="term" value="F:catalytic activity"/>
    <property type="evidence" value="ECO:0007669"/>
    <property type="project" value="InterPro"/>
</dbReference>
<dbReference type="PROSITE" id="PS51340">
    <property type="entry name" value="MOSC"/>
    <property type="match status" value="1"/>
</dbReference>
<gene>
    <name evidence="2" type="ORF">FUA23_21500</name>
</gene>